<evidence type="ECO:0000313" key="3">
    <source>
        <dbReference type="EMBL" id="VDM96113.1"/>
    </source>
</evidence>
<proteinExistence type="predicted"/>
<dbReference type="InterPro" id="IPR004012">
    <property type="entry name" value="Run_dom"/>
</dbReference>
<dbReference type="AlphaFoldDB" id="A0A0N5CLF0"/>
<dbReference type="InterPro" id="IPR037213">
    <property type="entry name" value="Run_dom_sf"/>
</dbReference>
<dbReference type="GO" id="GO:0031410">
    <property type="term" value="C:cytoplasmic vesicle"/>
    <property type="evidence" value="ECO:0007669"/>
    <property type="project" value="TreeGrafter"/>
</dbReference>
<dbReference type="EMBL" id="UYYF01000091">
    <property type="protein sequence ID" value="VDM96113.1"/>
    <property type="molecule type" value="Genomic_DNA"/>
</dbReference>
<reference evidence="3 4" key="2">
    <citation type="submission" date="2018-11" db="EMBL/GenBank/DDBJ databases">
        <authorList>
            <consortium name="Pathogen Informatics"/>
        </authorList>
    </citation>
    <scope>NUCLEOTIDE SEQUENCE [LARGE SCALE GENOMIC DNA]</scope>
</reference>
<reference evidence="5" key="1">
    <citation type="submission" date="2016-04" db="UniProtKB">
        <authorList>
            <consortium name="WormBaseParasite"/>
        </authorList>
    </citation>
    <scope>IDENTIFICATION</scope>
</reference>
<feature type="domain" description="RUN" evidence="2">
    <location>
        <begin position="398"/>
        <end position="520"/>
    </location>
</feature>
<dbReference type="OMA" id="CSFFKAN"/>
<evidence type="ECO:0000259" key="2">
    <source>
        <dbReference type="PROSITE" id="PS50826"/>
    </source>
</evidence>
<sequence length="688" mass="76914">MELCELKLIEQNLESEWPADIDQHIAELDFQRSSDEEEGDQSLLSSIALDPSIISTDSLDIEKLHARCEVNKNDYKLTFEDSGQWTSGNLTTWGRIRSTEPLDEKTNSLPELGANQKAETSNQQRPSSLLATFVERQPDYDYAGLYVGNGRYVDVNDNEIAYVPQSTEAIQRADRWRAANRLPPNPPMKPRRTFADFEATRAPHLDFMVMDHNMPSLCQPSISMSGIMDRLKEGVLEDEKFDFSLLSVLEKRGPDSGLGSSATLSSGPSHIEDWPSLAILLPKHVAEACSFFKANSRLLMGSNNIERIIPRRNETCRTCINVRRRLHPFVWARPGCARYSLCDCTSSEIVDRNVPSREQHLSLGRLRLRAQELSIVGLPVYNAKRRLVEKVVEGVAEVARGGSLKNLCTTLQALLADGLKIKHPWDMVVNVTAPGPATSSVYALVSQLNKSEKSADSRITTLGSIDCWMCYVVLKENVLEKIYNKDAFMLRANTSYRSLLWRLLENLELITLLDRRSASDQSSEELLETVILVPSPLASDSRVPKSSSMPARLSNQRIDTNSATHTHSNDVQLIRPSRIPLLSQRPVRSRFSNAVCSSLSPGTSSRADEGMLHKVKVYKRGGKADTGYNLASAIDDLNEPGMLEVSRGERLRILTKRGQMARCCRLQPRHDRVLQGLVPTSNLAINGF</sequence>
<dbReference type="STRING" id="103827.A0A0N5CLF0"/>
<name>A0A0N5CLF0_THECL</name>
<evidence type="ECO:0000256" key="1">
    <source>
        <dbReference type="SAM" id="MobiDB-lite"/>
    </source>
</evidence>
<accession>A0A0N5CLF0</accession>
<dbReference type="Gene3D" id="1.20.58.900">
    <property type="match status" value="1"/>
</dbReference>
<feature type="region of interest" description="Disordered" evidence="1">
    <location>
        <begin position="98"/>
        <end position="127"/>
    </location>
</feature>
<dbReference type="PROSITE" id="PS50826">
    <property type="entry name" value="RUN"/>
    <property type="match status" value="1"/>
</dbReference>
<dbReference type="Proteomes" id="UP000276776">
    <property type="component" value="Unassembled WGS sequence"/>
</dbReference>
<evidence type="ECO:0000313" key="4">
    <source>
        <dbReference type="Proteomes" id="UP000276776"/>
    </source>
</evidence>
<dbReference type="OrthoDB" id="9884296at2759"/>
<dbReference type="WBParaSite" id="TCLT_0000093401-mRNA-1">
    <property type="protein sequence ID" value="TCLT_0000093401-mRNA-1"/>
    <property type="gene ID" value="TCLT_0000093401"/>
</dbReference>
<feature type="compositionally biased region" description="Polar residues" evidence="1">
    <location>
        <begin position="117"/>
        <end position="127"/>
    </location>
</feature>
<protein>
    <submittedName>
        <fullName evidence="5">RUN domain-containing protein</fullName>
    </submittedName>
</protein>
<dbReference type="PANTHER" id="PTHR15591">
    <property type="entry name" value="RUN AND SH3 DOMAIN CONTAINING"/>
    <property type="match status" value="1"/>
</dbReference>
<dbReference type="SUPFAM" id="SSF140741">
    <property type="entry name" value="RUN domain-like"/>
    <property type="match status" value="1"/>
</dbReference>
<gene>
    <name evidence="3" type="ORF">TCLT_LOCUS935</name>
</gene>
<keyword evidence="4" id="KW-1185">Reference proteome</keyword>
<organism evidence="5">
    <name type="scientific">Thelazia callipaeda</name>
    <name type="common">Oriental eyeworm</name>
    <name type="synonym">Parasitic nematode</name>
    <dbReference type="NCBI Taxonomy" id="103827"/>
    <lineage>
        <taxon>Eukaryota</taxon>
        <taxon>Metazoa</taxon>
        <taxon>Ecdysozoa</taxon>
        <taxon>Nematoda</taxon>
        <taxon>Chromadorea</taxon>
        <taxon>Rhabditida</taxon>
        <taxon>Spirurina</taxon>
        <taxon>Spiruromorpha</taxon>
        <taxon>Thelazioidea</taxon>
        <taxon>Thelaziidae</taxon>
        <taxon>Thelazia</taxon>
    </lineage>
</organism>
<dbReference type="InterPro" id="IPR047343">
    <property type="entry name" value="RUSC1_2"/>
</dbReference>
<dbReference type="PANTHER" id="PTHR15591:SF13">
    <property type="entry name" value="RUN DOMAIN-CONTAINING PROTEIN"/>
    <property type="match status" value="1"/>
</dbReference>
<evidence type="ECO:0000313" key="5">
    <source>
        <dbReference type="WBParaSite" id="TCLT_0000093401-mRNA-1"/>
    </source>
</evidence>